<evidence type="ECO:0000313" key="3">
    <source>
        <dbReference type="EMBL" id="QSF43440.1"/>
    </source>
</evidence>
<dbReference type="InterPro" id="IPR006675">
    <property type="entry name" value="HDIG_dom"/>
</dbReference>
<dbReference type="NCBIfam" id="TIGR00277">
    <property type="entry name" value="HDIG"/>
    <property type="match status" value="1"/>
</dbReference>
<dbReference type="InterPro" id="IPR027417">
    <property type="entry name" value="P-loop_NTPase"/>
</dbReference>
<proteinExistence type="predicted"/>
<name>A0ABX7L5P7_9BACL</name>
<dbReference type="Gene3D" id="1.10.3090.10">
    <property type="entry name" value="cca-adding enzyme, domain 2"/>
    <property type="match status" value="1"/>
</dbReference>
<keyword evidence="1" id="KW-0547">Nucleotide-binding</keyword>
<gene>
    <name evidence="3" type="ORF">JRJ22_19445</name>
</gene>
<dbReference type="Gene3D" id="3.40.50.300">
    <property type="entry name" value="P-loop containing nucleotide triphosphate hydrolases"/>
    <property type="match status" value="1"/>
</dbReference>
<reference evidence="3 4" key="1">
    <citation type="submission" date="2021-02" db="EMBL/GenBank/DDBJ databases">
        <title>Paenibacillus tianjinensis sp. nov.</title>
        <authorList>
            <person name="Liu H."/>
        </authorList>
    </citation>
    <scope>NUCLEOTIDE SEQUENCE [LARGE SCALE GENOMIC DNA]</scope>
    <source>
        <strain evidence="3 4">TB2019</strain>
    </source>
</reference>
<dbReference type="InterPro" id="IPR006674">
    <property type="entry name" value="HD_domain"/>
</dbReference>
<evidence type="ECO:0000313" key="4">
    <source>
        <dbReference type="Proteomes" id="UP000663452"/>
    </source>
</evidence>
<evidence type="ECO:0000259" key="2">
    <source>
        <dbReference type="Pfam" id="PF01966"/>
    </source>
</evidence>
<dbReference type="InterPro" id="IPR003607">
    <property type="entry name" value="HD/PDEase_dom"/>
</dbReference>
<dbReference type="Pfam" id="PF13671">
    <property type="entry name" value="AAA_33"/>
    <property type="match status" value="1"/>
</dbReference>
<dbReference type="PANTHER" id="PTHR47545">
    <property type="entry name" value="MULTIFUNCTIONAL CCA PROTEIN"/>
    <property type="match status" value="1"/>
</dbReference>
<protein>
    <submittedName>
        <fullName evidence="3">AAA family ATPase</fullName>
    </submittedName>
</protein>
<dbReference type="RefSeq" id="WP_206101073.1">
    <property type="nucleotide sequence ID" value="NZ_CP070969.1"/>
</dbReference>
<dbReference type="InterPro" id="IPR050124">
    <property type="entry name" value="tRNA_CCA-adding_enzyme"/>
</dbReference>
<dbReference type="EMBL" id="CP070969">
    <property type="protein sequence ID" value="QSF43440.1"/>
    <property type="molecule type" value="Genomic_DNA"/>
</dbReference>
<sequence length="324" mass="37237">MAKLIMLAGLPGSGKGLYAEGLSVNENAKILSSDNIRVELCGNEDCQDKNTEVFELLYKRAKEHLNNNKNVVIDATNISSKRRIHNVGEFKKHVLECHYLDTPFGICLQRDRNRSRTVGYGVIDRMYKSLQVPSLNEGWNDIKYVHTHTEAKVDSLKDYFESVITQECSYSEMFYEAFQGAKIFENISDLPQDSSYHRLSVSRHTYHVWEHVLNNYEGKEKLVMLWAALLHDIGKLHCKDFREGSRYANFIGHENVSAQLACNFLSWIGYEDNFVSKVVELVQFHMKLLSIGESEKGIEKLRRLVGEDVLLMLKSLREADELAH</sequence>
<dbReference type="SUPFAM" id="SSF52540">
    <property type="entry name" value="P-loop containing nucleoside triphosphate hydrolases"/>
    <property type="match status" value="1"/>
</dbReference>
<dbReference type="Pfam" id="PF01966">
    <property type="entry name" value="HD"/>
    <property type="match status" value="1"/>
</dbReference>
<keyword evidence="4" id="KW-1185">Reference proteome</keyword>
<organism evidence="3 4">
    <name type="scientific">Paenibacillus tianjinensis</name>
    <dbReference type="NCBI Taxonomy" id="2810347"/>
    <lineage>
        <taxon>Bacteria</taxon>
        <taxon>Bacillati</taxon>
        <taxon>Bacillota</taxon>
        <taxon>Bacilli</taxon>
        <taxon>Bacillales</taxon>
        <taxon>Paenibacillaceae</taxon>
        <taxon>Paenibacillus</taxon>
    </lineage>
</organism>
<dbReference type="CDD" id="cd00077">
    <property type="entry name" value="HDc"/>
    <property type="match status" value="1"/>
</dbReference>
<accession>A0ABX7L5P7</accession>
<dbReference type="SUPFAM" id="SSF109604">
    <property type="entry name" value="HD-domain/PDEase-like"/>
    <property type="match status" value="1"/>
</dbReference>
<evidence type="ECO:0000256" key="1">
    <source>
        <dbReference type="ARBA" id="ARBA00022741"/>
    </source>
</evidence>
<feature type="domain" description="HD" evidence="2">
    <location>
        <begin position="203"/>
        <end position="322"/>
    </location>
</feature>
<dbReference type="Proteomes" id="UP000663452">
    <property type="component" value="Chromosome"/>
</dbReference>